<gene>
    <name evidence="2" type="ORF">XELAEV_18033204mg</name>
</gene>
<dbReference type="AlphaFoldDB" id="A0A974CL76"/>
<sequence>MVIILFLFFGCLLKNIVVYVLFLFMSSHNTRISYLSLHCVFNPPFLHTWILTGIQDTRNQPEQTET</sequence>
<evidence type="ECO:0000313" key="3">
    <source>
        <dbReference type="Proteomes" id="UP000694892"/>
    </source>
</evidence>
<dbReference type="EMBL" id="CM004477">
    <property type="protein sequence ID" value="OCT74246.1"/>
    <property type="molecule type" value="Genomic_DNA"/>
</dbReference>
<feature type="transmembrane region" description="Helical" evidence="1">
    <location>
        <begin position="6"/>
        <end position="25"/>
    </location>
</feature>
<accession>A0A974CL76</accession>
<protein>
    <submittedName>
        <fullName evidence="2">Uncharacterized protein</fullName>
    </submittedName>
</protein>
<keyword evidence="1" id="KW-1133">Transmembrane helix</keyword>
<name>A0A974CL76_XENLA</name>
<dbReference type="Proteomes" id="UP000694892">
    <property type="component" value="Chromosome 6S"/>
</dbReference>
<proteinExistence type="predicted"/>
<keyword evidence="1" id="KW-0812">Transmembrane</keyword>
<evidence type="ECO:0000256" key="1">
    <source>
        <dbReference type="SAM" id="Phobius"/>
    </source>
</evidence>
<organism evidence="2 3">
    <name type="scientific">Xenopus laevis</name>
    <name type="common">African clawed frog</name>
    <dbReference type="NCBI Taxonomy" id="8355"/>
    <lineage>
        <taxon>Eukaryota</taxon>
        <taxon>Metazoa</taxon>
        <taxon>Chordata</taxon>
        <taxon>Craniata</taxon>
        <taxon>Vertebrata</taxon>
        <taxon>Euteleostomi</taxon>
        <taxon>Amphibia</taxon>
        <taxon>Batrachia</taxon>
        <taxon>Anura</taxon>
        <taxon>Pipoidea</taxon>
        <taxon>Pipidae</taxon>
        <taxon>Xenopodinae</taxon>
        <taxon>Xenopus</taxon>
        <taxon>Xenopus</taxon>
    </lineage>
</organism>
<reference evidence="3" key="1">
    <citation type="journal article" date="2016" name="Nature">
        <title>Genome evolution in the allotetraploid frog Xenopus laevis.</title>
        <authorList>
            <person name="Session A.M."/>
            <person name="Uno Y."/>
            <person name="Kwon T."/>
            <person name="Chapman J.A."/>
            <person name="Toyoda A."/>
            <person name="Takahashi S."/>
            <person name="Fukui A."/>
            <person name="Hikosaka A."/>
            <person name="Suzuki A."/>
            <person name="Kondo M."/>
            <person name="van Heeringen S.J."/>
            <person name="Quigley I."/>
            <person name="Heinz S."/>
            <person name="Ogino H."/>
            <person name="Ochi H."/>
            <person name="Hellsten U."/>
            <person name="Lyons J.B."/>
            <person name="Simakov O."/>
            <person name="Putnam N."/>
            <person name="Stites J."/>
            <person name="Kuroki Y."/>
            <person name="Tanaka T."/>
            <person name="Michiue T."/>
            <person name="Watanabe M."/>
            <person name="Bogdanovic O."/>
            <person name="Lister R."/>
            <person name="Georgiou G."/>
            <person name="Paranjpe S.S."/>
            <person name="van Kruijsbergen I."/>
            <person name="Shu S."/>
            <person name="Carlson J."/>
            <person name="Kinoshita T."/>
            <person name="Ohta Y."/>
            <person name="Mawaribuchi S."/>
            <person name="Jenkins J."/>
            <person name="Grimwood J."/>
            <person name="Schmutz J."/>
            <person name="Mitros T."/>
            <person name="Mozaffari S.V."/>
            <person name="Suzuki Y."/>
            <person name="Haramoto Y."/>
            <person name="Yamamoto T.S."/>
            <person name="Takagi C."/>
            <person name="Heald R."/>
            <person name="Miller K."/>
            <person name="Haudenschild C."/>
            <person name="Kitzman J."/>
            <person name="Nakayama T."/>
            <person name="Izutsu Y."/>
            <person name="Robert J."/>
            <person name="Fortriede J."/>
            <person name="Burns K."/>
            <person name="Lotay V."/>
            <person name="Karimi K."/>
            <person name="Yasuoka Y."/>
            <person name="Dichmann D.S."/>
            <person name="Flajnik M.F."/>
            <person name="Houston D.W."/>
            <person name="Shendure J."/>
            <person name="DuPasquier L."/>
            <person name="Vize P.D."/>
            <person name="Zorn A.M."/>
            <person name="Ito M."/>
            <person name="Marcotte E.M."/>
            <person name="Wallingford J.B."/>
            <person name="Ito Y."/>
            <person name="Asashima M."/>
            <person name="Ueno N."/>
            <person name="Matsuda Y."/>
            <person name="Veenstra G.J."/>
            <person name="Fujiyama A."/>
            <person name="Harland R.M."/>
            <person name="Taira M."/>
            <person name="Rokhsar D.S."/>
        </authorList>
    </citation>
    <scope>NUCLEOTIDE SEQUENCE [LARGE SCALE GENOMIC DNA]</scope>
    <source>
        <strain evidence="3">J</strain>
    </source>
</reference>
<evidence type="ECO:0000313" key="2">
    <source>
        <dbReference type="EMBL" id="OCT74246.1"/>
    </source>
</evidence>
<keyword evidence="1" id="KW-0472">Membrane</keyword>